<proteinExistence type="predicted"/>
<dbReference type="AlphaFoldDB" id="A0AAW1CYF3"/>
<dbReference type="InterPro" id="IPR012464">
    <property type="entry name" value="DUF1676"/>
</dbReference>
<evidence type="ECO:0008006" key="5">
    <source>
        <dbReference type="Google" id="ProtNLM"/>
    </source>
</evidence>
<feature type="chain" id="PRO_5043575843" description="Osiris 7" evidence="2">
    <location>
        <begin position="28"/>
        <end position="308"/>
    </location>
</feature>
<gene>
    <name evidence="3" type="ORF">O3M35_012320</name>
</gene>
<dbReference type="Proteomes" id="UP001461498">
    <property type="component" value="Unassembled WGS sequence"/>
</dbReference>
<keyword evidence="1" id="KW-1133">Transmembrane helix</keyword>
<protein>
    <recommendedName>
        <fullName evidence="5">Osiris 7</fullName>
    </recommendedName>
</protein>
<accession>A0AAW1CYF3</accession>
<keyword evidence="1" id="KW-0812">Transmembrane</keyword>
<feature type="signal peptide" evidence="2">
    <location>
        <begin position="1"/>
        <end position="27"/>
    </location>
</feature>
<evidence type="ECO:0000256" key="2">
    <source>
        <dbReference type="SAM" id="SignalP"/>
    </source>
</evidence>
<evidence type="ECO:0000256" key="1">
    <source>
        <dbReference type="SAM" id="Phobius"/>
    </source>
</evidence>
<dbReference type="PANTHER" id="PTHR21879">
    <property type="entry name" value="FI03362P-RELATED-RELATED"/>
    <property type="match status" value="1"/>
</dbReference>
<comment type="caution">
    <text evidence="3">The sequence shown here is derived from an EMBL/GenBank/DDBJ whole genome shotgun (WGS) entry which is preliminary data.</text>
</comment>
<feature type="transmembrane region" description="Helical" evidence="1">
    <location>
        <begin position="204"/>
        <end position="235"/>
    </location>
</feature>
<name>A0AAW1CYF3_9HEMI</name>
<dbReference type="GO" id="GO:0016020">
    <property type="term" value="C:membrane"/>
    <property type="evidence" value="ECO:0007669"/>
    <property type="project" value="TreeGrafter"/>
</dbReference>
<evidence type="ECO:0000313" key="3">
    <source>
        <dbReference type="EMBL" id="KAK9501627.1"/>
    </source>
</evidence>
<evidence type="ECO:0000313" key="4">
    <source>
        <dbReference type="Proteomes" id="UP001461498"/>
    </source>
</evidence>
<organism evidence="3 4">
    <name type="scientific">Rhynocoris fuscipes</name>
    <dbReference type="NCBI Taxonomy" id="488301"/>
    <lineage>
        <taxon>Eukaryota</taxon>
        <taxon>Metazoa</taxon>
        <taxon>Ecdysozoa</taxon>
        <taxon>Arthropoda</taxon>
        <taxon>Hexapoda</taxon>
        <taxon>Insecta</taxon>
        <taxon>Pterygota</taxon>
        <taxon>Neoptera</taxon>
        <taxon>Paraneoptera</taxon>
        <taxon>Hemiptera</taxon>
        <taxon>Heteroptera</taxon>
        <taxon>Panheteroptera</taxon>
        <taxon>Cimicomorpha</taxon>
        <taxon>Reduviidae</taxon>
        <taxon>Harpactorinae</taxon>
        <taxon>Harpactorini</taxon>
        <taxon>Rhynocoris</taxon>
    </lineage>
</organism>
<keyword evidence="1" id="KW-0472">Membrane</keyword>
<sequence>MLMSGSPALLLLLATSCLLSLLQPVYTLPSLAVAEQHSRNSIQTSDDVVDNIYSDCLNKGSVSCVKYKLFTFVDKVLGSKDSFTLTEGVTLVKNPGAVSGDGAPRSLSADEIQKEDMESLIATRVERFLSTHTLKFDLKGSDVMDAVTSAGRALGDAADTLGLSESEDDDENGDLTEEGRKKVKKAGKMLLPLLLMLKMKAAALIPLALGAIALIAGKALLIAKIALLLSVIIGLKKLLSGQQKSVTYEIVQHPHHSSSHEHHHEAFSSGGGDIGGGYGGGGGHGGWGRSAPTDAHEMAYSAYKPATK</sequence>
<keyword evidence="2" id="KW-0732">Signal</keyword>
<dbReference type="PANTHER" id="PTHR21879:SF22">
    <property type="entry name" value="FI03362P-RELATED"/>
    <property type="match status" value="1"/>
</dbReference>
<dbReference type="Pfam" id="PF07898">
    <property type="entry name" value="DUF1676"/>
    <property type="match status" value="1"/>
</dbReference>
<dbReference type="EMBL" id="JAPXFL010000009">
    <property type="protein sequence ID" value="KAK9501627.1"/>
    <property type="molecule type" value="Genomic_DNA"/>
</dbReference>
<keyword evidence="4" id="KW-1185">Reference proteome</keyword>
<reference evidence="3 4" key="1">
    <citation type="submission" date="2022-12" db="EMBL/GenBank/DDBJ databases">
        <title>Chromosome-level genome assembly of true bugs.</title>
        <authorList>
            <person name="Ma L."/>
            <person name="Li H."/>
        </authorList>
    </citation>
    <scope>NUCLEOTIDE SEQUENCE [LARGE SCALE GENOMIC DNA]</scope>
    <source>
        <strain evidence="3">Lab_2022b</strain>
    </source>
</reference>